<dbReference type="InterPro" id="IPR045258">
    <property type="entry name" value="ACAP1/2/3-like"/>
</dbReference>
<dbReference type="SMART" id="SM00239">
    <property type="entry name" value="C2"/>
    <property type="match status" value="1"/>
</dbReference>
<evidence type="ECO:0000256" key="3">
    <source>
        <dbReference type="ARBA" id="ARBA00022833"/>
    </source>
</evidence>
<evidence type="ECO:0000256" key="6">
    <source>
        <dbReference type="SAM" id="MobiDB-lite"/>
    </source>
</evidence>
<dbReference type="EMBL" id="NEXV01000235">
    <property type="protein sequence ID" value="PIG86713.1"/>
    <property type="molecule type" value="Genomic_DNA"/>
</dbReference>
<evidence type="ECO:0000256" key="1">
    <source>
        <dbReference type="ARBA" id="ARBA00022723"/>
    </source>
</evidence>
<evidence type="ECO:0000259" key="7">
    <source>
        <dbReference type="PROSITE" id="PS50003"/>
    </source>
</evidence>
<keyword evidence="3 5" id="KW-0862">Zinc</keyword>
<dbReference type="CDD" id="cd08204">
    <property type="entry name" value="ArfGap"/>
    <property type="match status" value="1"/>
</dbReference>
<dbReference type="GO" id="GO:0008270">
    <property type="term" value="F:zinc ion binding"/>
    <property type="evidence" value="ECO:0007669"/>
    <property type="project" value="UniProtKB-KW"/>
</dbReference>
<keyword evidence="5" id="KW-0343">GTPase activation</keyword>
<dbReference type="Pfam" id="PF00168">
    <property type="entry name" value="C2"/>
    <property type="match status" value="1"/>
</dbReference>
<dbReference type="InterPro" id="IPR035892">
    <property type="entry name" value="C2_domain_sf"/>
</dbReference>
<feature type="region of interest" description="Disordered" evidence="6">
    <location>
        <begin position="1015"/>
        <end position="1107"/>
    </location>
</feature>
<feature type="compositionally biased region" description="Basic and acidic residues" evidence="6">
    <location>
        <begin position="1015"/>
        <end position="1028"/>
    </location>
</feature>
<dbReference type="Gene3D" id="2.30.29.30">
    <property type="entry name" value="Pleckstrin-homology domain (PH domain)/Phosphotyrosine-binding domain (PTB)"/>
    <property type="match status" value="1"/>
</dbReference>
<dbReference type="Gene3D" id="1.10.220.150">
    <property type="entry name" value="Arf GTPase activating protein"/>
    <property type="match status" value="1"/>
</dbReference>
<dbReference type="Pfam" id="PF16746">
    <property type="entry name" value="BAR_3"/>
    <property type="match status" value="1"/>
</dbReference>
<comment type="function">
    <text evidence="5">GTPase-activating protein for the ADP ribosylation factor family.</text>
</comment>
<evidence type="ECO:0000313" key="11">
    <source>
        <dbReference type="Proteomes" id="UP000231358"/>
    </source>
</evidence>
<comment type="subcellular location">
    <subcellularLocation>
        <location evidence="5">Cytoplasm</location>
    </subcellularLocation>
</comment>
<dbReference type="PRINTS" id="PR00405">
    <property type="entry name" value="REVINTRACTNG"/>
</dbReference>
<evidence type="ECO:0000256" key="5">
    <source>
        <dbReference type="RuleBase" id="RU369028"/>
    </source>
</evidence>
<keyword evidence="5" id="KW-0963">Cytoplasm</keyword>
<gene>
    <name evidence="10" type="ORF">AARAC_010613</name>
</gene>
<feature type="domain" description="Arf-GAP" evidence="9">
    <location>
        <begin position="1293"/>
        <end position="1417"/>
    </location>
</feature>
<dbReference type="STRING" id="656916.A0A2G7G1M1"/>
<feature type="compositionally biased region" description="Polar residues" evidence="6">
    <location>
        <begin position="1555"/>
        <end position="1571"/>
    </location>
</feature>
<dbReference type="InterPro" id="IPR001164">
    <property type="entry name" value="ArfGAP_dom"/>
</dbReference>
<feature type="domain" description="PH" evidence="7">
    <location>
        <begin position="1109"/>
        <end position="1215"/>
    </location>
</feature>
<dbReference type="InterPro" id="IPR037278">
    <property type="entry name" value="ARFGAP/RecO"/>
</dbReference>
<dbReference type="GO" id="GO:0005096">
    <property type="term" value="F:GTPase activator activity"/>
    <property type="evidence" value="ECO:0007669"/>
    <property type="project" value="UniProtKB-KW"/>
</dbReference>
<dbReference type="PANTHER" id="PTHR23180:SF160">
    <property type="entry name" value="ADP-RIBOSYLATION FACTOR GTPASE-ACTIVATING PROTEIN EFFECTOR PROTEIN 1"/>
    <property type="match status" value="1"/>
</dbReference>
<keyword evidence="11" id="KW-1185">Reference proteome</keyword>
<accession>A0A2G7G1M1</accession>
<sequence length="1600" mass="178264">MKGTLTGSSTEQKPAGGFDSTPFPHAPPGYTLKFTFHRGINLPCADFGSFSSDPYTVAQLNVDIPKRHKQDNNLTFRTPTVRKNRDPVWESEWIVANVPASGFQLKCTVYDEDAADHDDKLGNAYVEVDSIPGHWNGIKEQSFKVKKRTGSKRVYLFGNIAALASGRLDVGSHLVISVEFLGKTPSEEGGQVYTVGPNYWFKHFSPLIGRLAGTKDEVQSQNGKKTITRYNFQAIQMQLRGPVPAELYHRYVEFKPFVAGMFTSQSLRGRILNRALHHQHQRIYNFDRSTLHGQSESPCTELTQKFLEFTHYAQGGRIFTYVLTLDGQFRFTETGKEFGIDMLSKHTMHSNVSIYIAYSGEFFLRRRKHHRRHFSQMSQPSDTEIPVEEPLQDQEISTNPEDYELFIDNDSGTYRPNGQKLPLLKKFISESFVGLHITILDCTEDAERMESLKDEQREFKNKEGGQMTFLQQSSASSLSISSSDEEELDERSGVVSKKRGEFAQKVHDMRDMKGQVMKWAQAEHKITIASVTILDSRRRVLLNLTPNSFPASRYIAKRDISDDTPIEYIQDPDSSPSSPAPTFLLRLTNEDELNFNFTFILRQTKTGNVANSTVNGVATSLPEVADTVLTGLTFAHAPNSKELDNLITREFHANPNLQNNSNVQFVGDYSTDGSPSVQFEWSWRWKPPKPVEDKGGGWRNSCSFLEYDQRANRLNTLAHFSFWVQNTMRALPSPQILSPSDADAASYPQMTPSTPPEVDSVFVPPPLSAPPPPPVKIDLPHSRPGEDKSIVEDGPLFRATMKALEQKTGNMRAKIKKVLKKAEAAQQAQTTCNDAVEAFLSALNDASTPDGNAIQPALDHYFEKIARQILDYERFNTRQLQRLVIDPLIKLYNNDIKQAEAKKKEFEEESRDYYAYVSRYLGQRQDSLKEKKRAESDSKYQAKRRNFELKRFDYSSFMQDLHGGRKEQEVLSHLTKYADTQAKRFLEAAQKVDDMIPQLDALIHEVSQADKEFQFQRTEREEKRRALEKSSNMYLEPDSLVSSNVPSTLSGNGSGAQRSENELGRADSTGSQLRNVISNTSTSTQANASGITPSAGPTIATTSTSLSGQQRKEGLLWALSRPGSHIDPKGINKQAWHKFWIVLDQGKLSEYSNWKQKLDLHMDPIDLRMASVREARNAERRFCFEVITPQYKRIYQATSEEDMGNWIRAINNALQSAVEGRGMSPPLSPATDNSSIGRDIGSVLTGKSSSYSGQHSHSTASNASNNSVTRRTTVGARPSYVRGDGNSFEDNPSRLLQTVRDADQGNNWCADCGSASKVEWVSINLGIVLCIECSGIHRSLGTHISKVRSLTLDVNSFSNDIVEILLQIGNRVSNMVWEATLDQSQKPIETSTREQRLKFITAKYSERAYAQKLPSQLSHFATPDETLLAAIKKNDIQGVLYGIALRANVNITDRSRNTHAVFLALAAADPASPGSTSSRPSTSNSVKPIPFPIAELLVQNGAEIPSQPPPIPLSPAAQLYLSQRTARVPAFGTLAASTSGKPTADNLGTLPSIRGTGSDNSVLSSHGPSSLDSKEREKLHKRGSAGARLAGKVASLGIDR</sequence>
<evidence type="ECO:0000259" key="9">
    <source>
        <dbReference type="PROSITE" id="PS50115"/>
    </source>
</evidence>
<dbReference type="SUPFAM" id="SSF103657">
    <property type="entry name" value="BAR/IMD domain-like"/>
    <property type="match status" value="1"/>
</dbReference>
<dbReference type="PANTHER" id="PTHR23180">
    <property type="entry name" value="CENTAURIN/ARF"/>
    <property type="match status" value="1"/>
</dbReference>
<feature type="compositionally biased region" description="Low complexity" evidence="6">
    <location>
        <begin position="1078"/>
        <end position="1089"/>
    </location>
</feature>
<dbReference type="PROSITE" id="PS50004">
    <property type="entry name" value="C2"/>
    <property type="match status" value="1"/>
</dbReference>
<keyword evidence="5" id="KW-0040">ANK repeat</keyword>
<dbReference type="InterPro" id="IPR011993">
    <property type="entry name" value="PH-like_dom_sf"/>
</dbReference>
<keyword evidence="2 4" id="KW-0863">Zinc-finger</keyword>
<dbReference type="FunFam" id="2.30.29.30:FF:000252">
    <property type="entry name" value="ARF GTPase activator (Csx2)"/>
    <property type="match status" value="1"/>
</dbReference>
<dbReference type="Gene3D" id="2.60.40.150">
    <property type="entry name" value="C2 domain"/>
    <property type="match status" value="1"/>
</dbReference>
<dbReference type="Gene3D" id="1.20.1270.60">
    <property type="entry name" value="Arfaptin homology (AH) domain/BAR domain"/>
    <property type="match status" value="1"/>
</dbReference>
<dbReference type="PROSITE" id="PS50115">
    <property type="entry name" value="ARFGAP"/>
    <property type="match status" value="1"/>
</dbReference>
<comment type="caution">
    <text evidence="10">The sequence shown here is derived from an EMBL/GenBank/DDBJ whole genome shotgun (WGS) entry which is preliminary data.</text>
</comment>
<evidence type="ECO:0000256" key="2">
    <source>
        <dbReference type="ARBA" id="ARBA00022771"/>
    </source>
</evidence>
<dbReference type="Pfam" id="PF00169">
    <property type="entry name" value="PH"/>
    <property type="match status" value="1"/>
</dbReference>
<dbReference type="SMART" id="SM00105">
    <property type="entry name" value="ArfGap"/>
    <property type="match status" value="1"/>
</dbReference>
<dbReference type="SMART" id="SM00233">
    <property type="entry name" value="PH"/>
    <property type="match status" value="1"/>
</dbReference>
<dbReference type="PROSITE" id="PS50003">
    <property type="entry name" value="PH_DOMAIN"/>
    <property type="match status" value="1"/>
</dbReference>
<dbReference type="Pfam" id="PF01412">
    <property type="entry name" value="ArfGap"/>
    <property type="match status" value="1"/>
</dbReference>
<dbReference type="FunFam" id="1.10.220.150:FF:000017">
    <property type="entry name" value="ARF GTPase activator (Csx2), putative"/>
    <property type="match status" value="1"/>
</dbReference>
<feature type="compositionally biased region" description="Low complexity" evidence="6">
    <location>
        <begin position="1248"/>
        <end position="1271"/>
    </location>
</feature>
<keyword evidence="5" id="KW-0677">Repeat</keyword>
<feature type="compositionally biased region" description="Low complexity" evidence="6">
    <location>
        <begin position="473"/>
        <end position="482"/>
    </location>
</feature>
<feature type="region of interest" description="Disordered" evidence="6">
    <location>
        <begin position="1"/>
        <end position="23"/>
    </location>
</feature>
<dbReference type="GO" id="GO:0005768">
    <property type="term" value="C:endosome"/>
    <property type="evidence" value="ECO:0007669"/>
    <property type="project" value="TreeGrafter"/>
</dbReference>
<dbReference type="InterPro" id="IPR038508">
    <property type="entry name" value="ArfGAP_dom_sf"/>
</dbReference>
<feature type="region of interest" description="Disordered" evidence="6">
    <location>
        <begin position="460"/>
        <end position="496"/>
    </location>
</feature>
<feature type="compositionally biased region" description="Pro residues" evidence="6">
    <location>
        <begin position="763"/>
        <end position="772"/>
    </location>
</feature>
<dbReference type="InterPro" id="IPR001849">
    <property type="entry name" value="PH_domain"/>
</dbReference>
<feature type="region of interest" description="Disordered" evidence="6">
    <location>
        <begin position="734"/>
        <end position="772"/>
    </location>
</feature>
<dbReference type="InterPro" id="IPR000008">
    <property type="entry name" value="C2_dom"/>
</dbReference>
<feature type="compositionally biased region" description="Polar residues" evidence="6">
    <location>
        <begin position="1040"/>
        <end position="1058"/>
    </location>
</feature>
<dbReference type="FunFam" id="1.20.1270.60:FF:000051">
    <property type="entry name" value="ARF GTPase activator (Csx2)"/>
    <property type="match status" value="1"/>
</dbReference>
<proteinExistence type="predicted"/>
<evidence type="ECO:0000313" key="10">
    <source>
        <dbReference type="EMBL" id="PIG86713.1"/>
    </source>
</evidence>
<dbReference type="InterPro" id="IPR004148">
    <property type="entry name" value="BAR_dom"/>
</dbReference>
<dbReference type="SUPFAM" id="SSF50729">
    <property type="entry name" value="PH domain-like"/>
    <property type="match status" value="1"/>
</dbReference>
<dbReference type="InterPro" id="IPR027267">
    <property type="entry name" value="AH/BAR_dom_sf"/>
</dbReference>
<reference evidence="10 11" key="1">
    <citation type="submission" date="2017-05" db="EMBL/GenBank/DDBJ databases">
        <title>Genome sequence for an aflatoxigenic pathogen of Argentinian peanut, Aspergillus arachidicola.</title>
        <authorList>
            <person name="Moore G."/>
            <person name="Beltz S.B."/>
            <person name="Mack B.M."/>
        </authorList>
    </citation>
    <scope>NUCLEOTIDE SEQUENCE [LARGE SCALE GENOMIC DNA]</scope>
    <source>
        <strain evidence="10 11">CBS 117610</strain>
    </source>
</reference>
<protein>
    <recommendedName>
        <fullName evidence="5">ADP-ribosylation factor GTPase-activating protein</fullName>
    </recommendedName>
</protein>
<feature type="region of interest" description="Disordered" evidence="6">
    <location>
        <begin position="1220"/>
        <end position="1239"/>
    </location>
</feature>
<dbReference type="SUPFAM" id="SSF49562">
    <property type="entry name" value="C2 domain (Calcium/lipid-binding domain, CaLB)"/>
    <property type="match status" value="1"/>
</dbReference>
<dbReference type="GO" id="GO:0006891">
    <property type="term" value="P:intra-Golgi vesicle-mediated transport"/>
    <property type="evidence" value="ECO:0007669"/>
    <property type="project" value="TreeGrafter"/>
</dbReference>
<dbReference type="CDD" id="cd07608">
    <property type="entry name" value="BAR_ArfGAP_fungi"/>
    <property type="match status" value="1"/>
</dbReference>
<dbReference type="GO" id="GO:0005802">
    <property type="term" value="C:trans-Golgi network"/>
    <property type="evidence" value="ECO:0007669"/>
    <property type="project" value="TreeGrafter"/>
</dbReference>
<feature type="domain" description="C2" evidence="8">
    <location>
        <begin position="12"/>
        <end position="143"/>
    </location>
</feature>
<name>A0A2G7G1M1_9EURO</name>
<dbReference type="Proteomes" id="UP000231358">
    <property type="component" value="Unassembled WGS sequence"/>
</dbReference>
<feature type="region of interest" description="Disordered" evidence="6">
    <location>
        <begin position="1535"/>
        <end position="1586"/>
    </location>
</feature>
<dbReference type="SUPFAM" id="SSF57863">
    <property type="entry name" value="ArfGap/RecO-like zinc finger"/>
    <property type="match status" value="1"/>
</dbReference>
<keyword evidence="1 5" id="KW-0479">Metal-binding</keyword>
<feature type="compositionally biased region" description="Polar residues" evidence="6">
    <location>
        <begin position="1"/>
        <end position="12"/>
    </location>
</feature>
<evidence type="ECO:0000256" key="4">
    <source>
        <dbReference type="PROSITE-ProRule" id="PRU00288"/>
    </source>
</evidence>
<feature type="compositionally biased region" description="Polar residues" evidence="6">
    <location>
        <begin position="1068"/>
        <end position="1077"/>
    </location>
</feature>
<feature type="region of interest" description="Disordered" evidence="6">
    <location>
        <begin position="1246"/>
        <end position="1271"/>
    </location>
</feature>
<organism evidence="10 11">
    <name type="scientific">Aspergillus arachidicola</name>
    <dbReference type="NCBI Taxonomy" id="656916"/>
    <lineage>
        <taxon>Eukaryota</taxon>
        <taxon>Fungi</taxon>
        <taxon>Dikarya</taxon>
        <taxon>Ascomycota</taxon>
        <taxon>Pezizomycotina</taxon>
        <taxon>Eurotiomycetes</taxon>
        <taxon>Eurotiomycetidae</taxon>
        <taxon>Eurotiales</taxon>
        <taxon>Aspergillaceae</taxon>
        <taxon>Aspergillus</taxon>
        <taxon>Aspergillus subgen. Circumdati</taxon>
    </lineage>
</organism>
<evidence type="ECO:0000259" key="8">
    <source>
        <dbReference type="PROSITE" id="PS50004"/>
    </source>
</evidence>
<feature type="region of interest" description="Disordered" evidence="6">
    <location>
        <begin position="373"/>
        <end position="394"/>
    </location>
</feature>